<dbReference type="AlphaFoldDB" id="A0A0V1H7D3"/>
<evidence type="ECO:0000256" key="1">
    <source>
        <dbReference type="SAM" id="Phobius"/>
    </source>
</evidence>
<comment type="caution">
    <text evidence="2">The sequence shown here is derived from an EMBL/GenBank/DDBJ whole genome shotgun (WGS) entry which is preliminary data.</text>
</comment>
<gene>
    <name evidence="2" type="ORF">T11_8185</name>
</gene>
<accession>A0A0V1H7D3</accession>
<sequence>MDQFFIFRFTSETIDQRKFSELALVSADTDDTLFFEATLALSLLNSVNKNSNDRGKKIKCGMFQIQAQQAEVQFCSRLNLLAAIFFILSTVLTYLKLLLLQLHLIHSTNVAELNYNCKYLTLRENDNLQNYALTCTTESVEFFISALANVGS</sequence>
<reference evidence="2 3" key="1">
    <citation type="submission" date="2015-01" db="EMBL/GenBank/DDBJ databases">
        <title>Evolution of Trichinella species and genotypes.</title>
        <authorList>
            <person name="Korhonen P.K."/>
            <person name="Edoardo P."/>
            <person name="Giuseppe L.R."/>
            <person name="Gasser R.B."/>
        </authorList>
    </citation>
    <scope>NUCLEOTIDE SEQUENCE [LARGE SCALE GENOMIC DNA]</scope>
    <source>
        <strain evidence="2">ISS1029</strain>
    </source>
</reference>
<dbReference type="Proteomes" id="UP000055024">
    <property type="component" value="Unassembled WGS sequence"/>
</dbReference>
<protein>
    <submittedName>
        <fullName evidence="2">Uncharacterized protein</fullName>
    </submittedName>
</protein>
<keyword evidence="1" id="KW-1133">Transmembrane helix</keyword>
<evidence type="ECO:0000313" key="2">
    <source>
        <dbReference type="EMBL" id="KRZ06487.1"/>
    </source>
</evidence>
<keyword evidence="3" id="KW-1185">Reference proteome</keyword>
<dbReference type="EMBL" id="JYDP01000118">
    <property type="protein sequence ID" value="KRZ06487.1"/>
    <property type="molecule type" value="Genomic_DNA"/>
</dbReference>
<feature type="transmembrane region" description="Helical" evidence="1">
    <location>
        <begin position="80"/>
        <end position="99"/>
    </location>
</feature>
<proteinExistence type="predicted"/>
<organism evidence="2 3">
    <name type="scientific">Trichinella zimbabwensis</name>
    <dbReference type="NCBI Taxonomy" id="268475"/>
    <lineage>
        <taxon>Eukaryota</taxon>
        <taxon>Metazoa</taxon>
        <taxon>Ecdysozoa</taxon>
        <taxon>Nematoda</taxon>
        <taxon>Enoplea</taxon>
        <taxon>Dorylaimia</taxon>
        <taxon>Trichinellida</taxon>
        <taxon>Trichinellidae</taxon>
        <taxon>Trichinella</taxon>
    </lineage>
</organism>
<keyword evidence="1" id="KW-0472">Membrane</keyword>
<keyword evidence="1" id="KW-0812">Transmembrane</keyword>
<evidence type="ECO:0000313" key="3">
    <source>
        <dbReference type="Proteomes" id="UP000055024"/>
    </source>
</evidence>
<name>A0A0V1H7D3_9BILA</name>